<name>A0AA38IFP8_9CUCU</name>
<dbReference type="InterPro" id="IPR036691">
    <property type="entry name" value="Endo/exonu/phosph_ase_sf"/>
</dbReference>
<evidence type="ECO:0000313" key="2">
    <source>
        <dbReference type="EMBL" id="KAJ3653054.1"/>
    </source>
</evidence>
<evidence type="ECO:0000313" key="3">
    <source>
        <dbReference type="Proteomes" id="UP001168821"/>
    </source>
</evidence>
<organism evidence="2 3">
    <name type="scientific">Zophobas morio</name>
    <dbReference type="NCBI Taxonomy" id="2755281"/>
    <lineage>
        <taxon>Eukaryota</taxon>
        <taxon>Metazoa</taxon>
        <taxon>Ecdysozoa</taxon>
        <taxon>Arthropoda</taxon>
        <taxon>Hexapoda</taxon>
        <taxon>Insecta</taxon>
        <taxon>Pterygota</taxon>
        <taxon>Neoptera</taxon>
        <taxon>Endopterygota</taxon>
        <taxon>Coleoptera</taxon>
        <taxon>Polyphaga</taxon>
        <taxon>Cucujiformia</taxon>
        <taxon>Tenebrionidae</taxon>
        <taxon>Zophobas</taxon>
    </lineage>
</organism>
<protein>
    <submittedName>
        <fullName evidence="2">Uncharacterized protein</fullName>
    </submittedName>
</protein>
<dbReference type="Proteomes" id="UP001168821">
    <property type="component" value="Unassembled WGS sequence"/>
</dbReference>
<gene>
    <name evidence="2" type="ORF">Zmor_018972</name>
</gene>
<dbReference type="SUPFAM" id="SSF56219">
    <property type="entry name" value="DNase I-like"/>
    <property type="match status" value="1"/>
</dbReference>
<proteinExistence type="predicted"/>
<dbReference type="EMBL" id="JALNTZ010000005">
    <property type="protein sequence ID" value="KAJ3653054.1"/>
    <property type="molecule type" value="Genomic_DNA"/>
</dbReference>
<accession>A0AA38IFP8</accession>
<sequence>MQVICAQIAEVEHYVLVDVSILIYEKISKKVVYDDKVYLFLEEETTLTEFDQQICFDSEQNSQIYHKRKECFDCVWCVSVNLRGFHLKKNWICKTVYCQDITKQSTETVEPESETFWDANGKMDEKLFQYILKQKDELILELRRTIQLMRDHIELLQSIKGNKQDIKKSEITDVRNETQKEIEATDQKTPLMNPDNSSKDTTHLKTQAKKDHLEKTKTSAAAPKKRNTSFSKANNVIIGKKDNSGPLKASQAKAYLYVRRLDKNTTVNDLQTYLAEDFPEVKCELLDNKFETNQSRFKVTINLENLEKIKNPDYWPYELTSTLNILVLNIQSIRPKLAELELLLIDEDFSLIGICEHWLSSDEADMLIINNFSTKSFFSRRSSKHGGSLILTPNQTETIALTEIKTLSIEKVCELSGVKLKRLDTIFINVYRPPSGELMTLVNRRPVTIGGKTKNWHNANWDAPGFSRTIGEHFPAIGAHFPATYRIGTNTQNARSRRRGPVEVSFDSCASLGLRWPLVFSPQPFLLFQTRSLFPKPRHRPSSSSPNARLSLFFLLFFFRHSRRAAPPRKCHVTV</sequence>
<feature type="compositionally biased region" description="Basic and acidic residues" evidence="1">
    <location>
        <begin position="197"/>
        <end position="217"/>
    </location>
</feature>
<feature type="region of interest" description="Disordered" evidence="1">
    <location>
        <begin position="181"/>
        <end position="226"/>
    </location>
</feature>
<keyword evidence="3" id="KW-1185">Reference proteome</keyword>
<dbReference type="AlphaFoldDB" id="A0AA38IFP8"/>
<feature type="compositionally biased region" description="Polar residues" evidence="1">
    <location>
        <begin position="187"/>
        <end position="196"/>
    </location>
</feature>
<dbReference type="Gene3D" id="3.60.10.10">
    <property type="entry name" value="Endonuclease/exonuclease/phosphatase"/>
    <property type="match status" value="1"/>
</dbReference>
<evidence type="ECO:0000256" key="1">
    <source>
        <dbReference type="SAM" id="MobiDB-lite"/>
    </source>
</evidence>
<reference evidence="2" key="1">
    <citation type="journal article" date="2023" name="G3 (Bethesda)">
        <title>Whole genome assemblies of Zophobas morio and Tenebrio molitor.</title>
        <authorList>
            <person name="Kaur S."/>
            <person name="Stinson S.A."/>
            <person name="diCenzo G.C."/>
        </authorList>
    </citation>
    <scope>NUCLEOTIDE SEQUENCE</scope>
    <source>
        <strain evidence="2">QUZm001</strain>
    </source>
</reference>
<comment type="caution">
    <text evidence="2">The sequence shown here is derived from an EMBL/GenBank/DDBJ whole genome shotgun (WGS) entry which is preliminary data.</text>
</comment>